<organism evidence="3 4">
    <name type="scientific">Fasciolopsis buskii</name>
    <dbReference type="NCBI Taxonomy" id="27845"/>
    <lineage>
        <taxon>Eukaryota</taxon>
        <taxon>Metazoa</taxon>
        <taxon>Spiralia</taxon>
        <taxon>Lophotrochozoa</taxon>
        <taxon>Platyhelminthes</taxon>
        <taxon>Trematoda</taxon>
        <taxon>Digenea</taxon>
        <taxon>Plagiorchiida</taxon>
        <taxon>Echinostomata</taxon>
        <taxon>Echinostomatoidea</taxon>
        <taxon>Fasciolidae</taxon>
        <taxon>Fasciolopsis</taxon>
    </lineage>
</organism>
<dbReference type="Proteomes" id="UP000728185">
    <property type="component" value="Unassembled WGS sequence"/>
</dbReference>
<dbReference type="OrthoDB" id="72892at2759"/>
<dbReference type="EMBL" id="LUCM01011455">
    <property type="protein sequence ID" value="KAA0183965.1"/>
    <property type="molecule type" value="Genomic_DNA"/>
</dbReference>
<dbReference type="InterPro" id="IPR039844">
    <property type="entry name" value="URB1"/>
</dbReference>
<evidence type="ECO:0000313" key="3">
    <source>
        <dbReference type="EMBL" id="KAA0183965.1"/>
    </source>
</evidence>
<evidence type="ECO:0000259" key="1">
    <source>
        <dbReference type="Pfam" id="PF11707"/>
    </source>
</evidence>
<dbReference type="AlphaFoldDB" id="A0A8E0RJ20"/>
<reference evidence="3" key="1">
    <citation type="submission" date="2019-05" db="EMBL/GenBank/DDBJ databases">
        <title>Annotation for the trematode Fasciolopsis buski.</title>
        <authorList>
            <person name="Choi Y.-J."/>
        </authorList>
    </citation>
    <scope>NUCLEOTIDE SEQUENCE</scope>
    <source>
        <strain evidence="3">HT</strain>
        <tissue evidence="3">Whole worm</tissue>
    </source>
</reference>
<proteinExistence type="predicted"/>
<dbReference type="GO" id="GO:0000466">
    <property type="term" value="P:maturation of 5.8S rRNA from tricistronic rRNA transcript (SSU-rRNA, 5.8S rRNA, LSU-rRNA)"/>
    <property type="evidence" value="ECO:0007669"/>
    <property type="project" value="TreeGrafter"/>
</dbReference>
<dbReference type="InterPro" id="IPR021714">
    <property type="entry name" value="URB1_N"/>
</dbReference>
<dbReference type="InterPro" id="IPR032436">
    <property type="entry name" value="URB1_C"/>
</dbReference>
<dbReference type="Pfam" id="PF16201">
    <property type="entry name" value="NopRA1"/>
    <property type="match status" value="1"/>
</dbReference>
<dbReference type="PANTHER" id="PTHR13500">
    <property type="entry name" value="NUCLEOLAR PRERIBOSOMAL-ASSOCIATED PROTEIN 1"/>
    <property type="match status" value="1"/>
</dbReference>
<protein>
    <recommendedName>
        <fullName evidence="5">Nucleolar pre-ribosomal-associated protein 1</fullName>
    </recommendedName>
</protein>
<dbReference type="PANTHER" id="PTHR13500:SF0">
    <property type="entry name" value="NUCLEOLAR PRE-RIBOSOMAL-ASSOCIATED PROTEIN 1"/>
    <property type="match status" value="1"/>
</dbReference>
<dbReference type="Pfam" id="PF11707">
    <property type="entry name" value="Npa1"/>
    <property type="match status" value="1"/>
</dbReference>
<accession>A0A8E0RJ20</accession>
<feature type="domain" description="URB1 N-terminal" evidence="1">
    <location>
        <begin position="72"/>
        <end position="379"/>
    </location>
</feature>
<name>A0A8E0RJ20_9TREM</name>
<keyword evidence="4" id="KW-1185">Reference proteome</keyword>
<dbReference type="GO" id="GO:0005730">
    <property type="term" value="C:nucleolus"/>
    <property type="evidence" value="ECO:0007669"/>
    <property type="project" value="TreeGrafter"/>
</dbReference>
<feature type="domain" description="URB1 C-terminal" evidence="2">
    <location>
        <begin position="870"/>
        <end position="1095"/>
    </location>
</feature>
<evidence type="ECO:0008006" key="5">
    <source>
        <dbReference type="Google" id="ProtNLM"/>
    </source>
</evidence>
<gene>
    <name evidence="3" type="ORF">FBUS_09580</name>
</gene>
<dbReference type="GO" id="GO:0000463">
    <property type="term" value="P:maturation of LSU-rRNA from tricistronic rRNA transcript (SSU-rRNA, 5.8S rRNA, LSU-rRNA)"/>
    <property type="evidence" value="ECO:0007669"/>
    <property type="project" value="TreeGrafter"/>
</dbReference>
<evidence type="ECO:0000259" key="2">
    <source>
        <dbReference type="Pfam" id="PF16201"/>
    </source>
</evidence>
<sequence length="1147" mass="129945">MAQRRSSVKTDVVPTKKQKLIELELLGSDLTVLEKFVHLFEAGDLSDTFIENALSSTNVFGILSFLDSGTVRKSSELAIVFKALYMLILIGSREKHTKLTAVAQELAEGVLEDLRFASCIRGLQKNQGAETNKAALRLLAVVATVGTNLARGLLRAVPFSSQELVHCSRRRNTTDEQDVRSCFLNLVAAFVFSKNDLIIREAVEKRDLFIMCINESYIDKYANVMLILEMLIMVTENKTVSKTQKLRLFDRNSLKQLLYLYSWRGEAIKLQDLAGRGEDFVDPEQLDSIRKKLHKLLIILTTSIRLGLVFSGRNRDWHSPANDHLFHALISPPMCPAYNDPLRFELVLSTLSACPDILAAYLDNVAALLYPRPDSSNWFRLMRLICGIFDRCRVNVVKWAVMAIERSVIPQQAVQIIVDCSFLSPKMMEPMAAALQYKESTDVVTASQELMSKLRSNLIILLTWLALSDHFPTTAYGADTLRKELRLMLRERIPTTKLMNRFNALFDKKSLDPQVLHDQTFFTQKEADKLDEGLEKTESPKVTRSVEYDLDELQKLPKEFRKTMKTLYKSLIGLDVSKSRLQKAIAKVPEILEQCIQEHFQMGVVLRCLSQSVRLQQTEGSIRPKRLFKWLINHPQFSSVLHPDWLSQSIVPSGSGESADLDPSSMDSLDSRQYLRDCLIELLLTLVRQDPHLGLKNLQPLWLLGAYSATVSLRDRNILELLFLIESKSPGLLSGTQNVNSAPLVWGPTVKQHYRFPEDEPKAFRLKPTLFHQPNLSALFRCIDADQLQVSSTQFPLTRKWLTQSSTAPDAQPVAFDSGSSTDVYDPCFVLHVFHHYLTLYRTSLSSTVEVVLPAQSDQYLRTFYSHNCLSYCLAALSSYSKHVRSMARSLIADYRDLAEQWRPPHVVKETGGQTNLALQLFPERLKIIFILDTLRNSLSAGGGAVLGGGSRKSTMFSSKTDNGGRLTRLHANFFILALQMLSRPEHHMYQSLWNCLLSKPALDLSKVPDFLRLFFSTDTQFRIERSWITRLCASSIADGADYLVLERSRVFKHVLTAFASPSADTTFRVTVLQLLRSATGQPRLVHALIRFHALPIWLWRHALQVCPQPQAELFRAIIDNMLAALSAKEVDSTVYGLIQLIKLEFE</sequence>
<comment type="caution">
    <text evidence="3">The sequence shown here is derived from an EMBL/GenBank/DDBJ whole genome shotgun (WGS) entry which is preliminary data.</text>
</comment>
<evidence type="ECO:0000313" key="4">
    <source>
        <dbReference type="Proteomes" id="UP000728185"/>
    </source>
</evidence>